<organism evidence="1 2">
    <name type="scientific">Ustilago bromivora</name>
    <dbReference type="NCBI Taxonomy" id="307758"/>
    <lineage>
        <taxon>Eukaryota</taxon>
        <taxon>Fungi</taxon>
        <taxon>Dikarya</taxon>
        <taxon>Basidiomycota</taxon>
        <taxon>Ustilaginomycotina</taxon>
        <taxon>Ustilaginomycetes</taxon>
        <taxon>Ustilaginales</taxon>
        <taxon>Ustilaginaceae</taxon>
        <taxon>Ustilago</taxon>
    </lineage>
</organism>
<accession>A0A1K0G8K8</accession>
<reference evidence="2" key="1">
    <citation type="submission" date="2016-04" db="EMBL/GenBank/DDBJ databases">
        <authorList>
            <person name="Guldener U."/>
            <person name="Guldener U."/>
        </authorList>
    </citation>
    <scope>NUCLEOTIDE SEQUENCE [LARGE SCALE GENOMIC DNA]</scope>
    <source>
        <strain evidence="2">UB2112</strain>
    </source>
</reference>
<gene>
    <name evidence="1" type="ORF">UBRO_21010</name>
</gene>
<dbReference type="Proteomes" id="UP000179920">
    <property type="component" value="Chromosome XII"/>
</dbReference>
<dbReference type="OrthoDB" id="2556649at2759"/>
<sequence>MDPVPTPFIAQPPLVLPATTPVLDPMLSAPPALEYQPSITCPWLPVDLIDKAHQDILSIYDLPKLANPLWPGSTALEEPAPVLIEGFSVIKGPTTSTSNHQFIKAVPNFLTFGQLWVIYLLLRSSTSNDRDLPVSLGHFYQHVTDLAEGFPWDKVAGYVIAVCMSCLGKATTADLACFDTELHAMHFQGV</sequence>
<evidence type="ECO:0000313" key="2">
    <source>
        <dbReference type="Proteomes" id="UP000179920"/>
    </source>
</evidence>
<proteinExistence type="predicted"/>
<dbReference type="EMBL" id="LT558128">
    <property type="protein sequence ID" value="SAM84093.1"/>
    <property type="molecule type" value="Genomic_DNA"/>
</dbReference>
<dbReference type="AlphaFoldDB" id="A0A1K0G8K8"/>
<evidence type="ECO:0000313" key="1">
    <source>
        <dbReference type="EMBL" id="SAM84093.1"/>
    </source>
</evidence>
<name>A0A1K0G8K8_9BASI</name>
<protein>
    <submittedName>
        <fullName evidence="1">Uncharacterized protein</fullName>
    </submittedName>
</protein>